<proteinExistence type="predicted"/>
<keyword evidence="1" id="KW-0808">Transferase</keyword>
<evidence type="ECO:0000313" key="1">
    <source>
        <dbReference type="EMBL" id="KAI0052638.1"/>
    </source>
</evidence>
<sequence>MAPERYYIGIDVGTGSVRAALVKHDGILVASSTQETQTWRDPSDHHIFEQSTTDIWARITDAVRIVLKESGVAAVDVKGIGFDATCSLAVTDFNGNPVTVTRGSDLGKGGERNIVLWADHRAEKEADFINSEPSVVLDYVGGTMSLEMEVPKILWLKNNMPASDFSLAQFYDLPDYLTYRATGARTRSICSITCKTAYVPTQGWNAEFFSRIGLATLAENGYAQLGAVEAAGGVATAGVPVGKGLSVQAAKELGLLEGTPVGSAVIDAYAGWVGTIAARHDEGNGGLSAPVAFEESGHRLAACAGTSTCHIVQSRKGVFVKGVWGPYKDPIFPGWWMNEGGQSSTGQLIDFIITTHPAYAELKERAAKQQANIHEVLRQIMDEVKRAEGAGSWTETIKDMHLYPDLHGNRSPIADPRMRGSIMGLTLNDSLQDLARKYALTLEAVSLQTRHILDALNGAGHSITSIYMSGSQAQNAALTQLFADACEVPIVLPRMSSAAVVLGAAMLGRFAAEYNTIAINERSERLWKIMEEMTPHATIVKPAAVGKEQKILKAKYKIFLESIQIQQRWRAEIEVAAQ</sequence>
<keyword evidence="1" id="KW-0418">Kinase</keyword>
<dbReference type="EMBL" id="MU275844">
    <property type="protein sequence ID" value="KAI0052638.1"/>
    <property type="molecule type" value="Genomic_DNA"/>
</dbReference>
<reference evidence="1" key="2">
    <citation type="journal article" date="2022" name="New Phytol.">
        <title>Evolutionary transition to the ectomycorrhizal habit in the genomes of a hyperdiverse lineage of mushroom-forming fungi.</title>
        <authorList>
            <person name="Looney B."/>
            <person name="Miyauchi S."/>
            <person name="Morin E."/>
            <person name="Drula E."/>
            <person name="Courty P.E."/>
            <person name="Kohler A."/>
            <person name="Kuo A."/>
            <person name="LaButti K."/>
            <person name="Pangilinan J."/>
            <person name="Lipzen A."/>
            <person name="Riley R."/>
            <person name="Andreopoulos W."/>
            <person name="He G."/>
            <person name="Johnson J."/>
            <person name="Nolan M."/>
            <person name="Tritt A."/>
            <person name="Barry K.W."/>
            <person name="Grigoriev I.V."/>
            <person name="Nagy L.G."/>
            <person name="Hibbett D."/>
            <person name="Henrissat B."/>
            <person name="Matheny P.B."/>
            <person name="Labbe J."/>
            <person name="Martin F.M."/>
        </authorList>
    </citation>
    <scope>NUCLEOTIDE SEQUENCE</scope>
    <source>
        <strain evidence="1">FP105234-sp</strain>
    </source>
</reference>
<protein>
    <submittedName>
        <fullName evidence="1">Pentulose kinase</fullName>
    </submittedName>
</protein>
<evidence type="ECO:0000313" key="2">
    <source>
        <dbReference type="Proteomes" id="UP000814033"/>
    </source>
</evidence>
<organism evidence="1 2">
    <name type="scientific">Auriscalpium vulgare</name>
    <dbReference type="NCBI Taxonomy" id="40419"/>
    <lineage>
        <taxon>Eukaryota</taxon>
        <taxon>Fungi</taxon>
        <taxon>Dikarya</taxon>
        <taxon>Basidiomycota</taxon>
        <taxon>Agaricomycotina</taxon>
        <taxon>Agaricomycetes</taxon>
        <taxon>Russulales</taxon>
        <taxon>Auriscalpiaceae</taxon>
        <taxon>Auriscalpium</taxon>
    </lineage>
</organism>
<dbReference type="Proteomes" id="UP000814033">
    <property type="component" value="Unassembled WGS sequence"/>
</dbReference>
<accession>A0ACB8S8Z4</accession>
<comment type="caution">
    <text evidence="1">The sequence shown here is derived from an EMBL/GenBank/DDBJ whole genome shotgun (WGS) entry which is preliminary data.</text>
</comment>
<name>A0ACB8S8Z4_9AGAM</name>
<gene>
    <name evidence="1" type="ORF">FA95DRAFT_1246883</name>
</gene>
<keyword evidence="2" id="KW-1185">Reference proteome</keyword>
<reference evidence="1" key="1">
    <citation type="submission" date="2021-02" db="EMBL/GenBank/DDBJ databases">
        <authorList>
            <consortium name="DOE Joint Genome Institute"/>
            <person name="Ahrendt S."/>
            <person name="Looney B.P."/>
            <person name="Miyauchi S."/>
            <person name="Morin E."/>
            <person name="Drula E."/>
            <person name="Courty P.E."/>
            <person name="Chicoki N."/>
            <person name="Fauchery L."/>
            <person name="Kohler A."/>
            <person name="Kuo A."/>
            <person name="Labutti K."/>
            <person name="Pangilinan J."/>
            <person name="Lipzen A."/>
            <person name="Riley R."/>
            <person name="Andreopoulos W."/>
            <person name="He G."/>
            <person name="Johnson J."/>
            <person name="Barry K.W."/>
            <person name="Grigoriev I.V."/>
            <person name="Nagy L."/>
            <person name="Hibbett D."/>
            <person name="Henrissat B."/>
            <person name="Matheny P.B."/>
            <person name="Labbe J."/>
            <person name="Martin F."/>
        </authorList>
    </citation>
    <scope>NUCLEOTIDE SEQUENCE</scope>
    <source>
        <strain evidence="1">FP105234-sp</strain>
    </source>
</reference>